<keyword evidence="2" id="KW-1185">Reference proteome</keyword>
<proteinExistence type="predicted"/>
<dbReference type="EMBL" id="MTLA01000013">
    <property type="protein sequence ID" value="OOP70146.1"/>
    <property type="molecule type" value="Genomic_DNA"/>
</dbReference>
<sequence>MSKSDLEKLTFELNKIKELNSKLLENNIQPILKEKVQDFLDAFEDYFRERGLVVNAGHLTVRAAFDSLEFTAFSKGDPTIFILKDRETIASISVKYKTPTRSASYQFDTEEEQLKWEIKKENTLFSYLENPEFYYTGSEFGRPYYDPLVVLESIFHV</sequence>
<reference evidence="1 2" key="1">
    <citation type="submission" date="2017-01" db="EMBL/GenBank/DDBJ databases">
        <title>Draft genome sequence of Bacillus oleronius.</title>
        <authorList>
            <person name="Allam M."/>
        </authorList>
    </citation>
    <scope>NUCLEOTIDE SEQUENCE [LARGE SCALE GENOMIC DNA]</scope>
    <source>
        <strain evidence="1 2">DSM 9356</strain>
    </source>
</reference>
<name>A0A8E2IB84_9BACI</name>
<accession>A0A8E2IB84</accession>
<evidence type="ECO:0000313" key="1">
    <source>
        <dbReference type="EMBL" id="OOP70146.1"/>
    </source>
</evidence>
<evidence type="ECO:0000313" key="2">
    <source>
        <dbReference type="Proteomes" id="UP000189761"/>
    </source>
</evidence>
<gene>
    <name evidence="1" type="ORF">BWZ43_01470</name>
</gene>
<comment type="caution">
    <text evidence="1">The sequence shown here is derived from an EMBL/GenBank/DDBJ whole genome shotgun (WGS) entry which is preliminary data.</text>
</comment>
<organism evidence="1 2">
    <name type="scientific">Heyndrickxia oleronia</name>
    <dbReference type="NCBI Taxonomy" id="38875"/>
    <lineage>
        <taxon>Bacteria</taxon>
        <taxon>Bacillati</taxon>
        <taxon>Bacillota</taxon>
        <taxon>Bacilli</taxon>
        <taxon>Bacillales</taxon>
        <taxon>Bacillaceae</taxon>
        <taxon>Heyndrickxia</taxon>
    </lineage>
</organism>
<dbReference type="RefSeq" id="WP_058004003.1">
    <property type="nucleotide sequence ID" value="NZ_CP065424.1"/>
</dbReference>
<protein>
    <submittedName>
        <fullName evidence="1">Uncharacterized protein</fullName>
    </submittedName>
</protein>
<dbReference type="Proteomes" id="UP000189761">
    <property type="component" value="Unassembled WGS sequence"/>
</dbReference>
<dbReference type="AlphaFoldDB" id="A0A8E2IB84"/>